<name>A0A0D6JIS6_9HYPH</name>
<comment type="catalytic activity">
    <reaction evidence="13 14">
        <text>S-sulfanyl-L-cysteinyl-[SoxY protein] + thiosulfate + 2 Fe(III)-[cytochrome c] = S-(2-sulfodisulfanyl)-L-cysteinyl-[SoxY protein] + 2 Fe(II)-[cytochrome c] + 2 H(+)</text>
        <dbReference type="Rhea" id="RHEA:51224"/>
        <dbReference type="Rhea" id="RHEA-COMP:10350"/>
        <dbReference type="Rhea" id="RHEA-COMP:14399"/>
        <dbReference type="Rhea" id="RHEA-COMP:14689"/>
        <dbReference type="Rhea" id="RHEA-COMP:14690"/>
        <dbReference type="ChEBI" id="CHEBI:15378"/>
        <dbReference type="ChEBI" id="CHEBI:29033"/>
        <dbReference type="ChEBI" id="CHEBI:29034"/>
        <dbReference type="ChEBI" id="CHEBI:33542"/>
        <dbReference type="ChEBI" id="CHEBI:61963"/>
        <dbReference type="ChEBI" id="CHEBI:140664"/>
        <dbReference type="EC" id="2.8.5.2"/>
    </reaction>
</comment>
<evidence type="ECO:0000256" key="1">
    <source>
        <dbReference type="ARBA" id="ARBA00004418"/>
    </source>
</evidence>
<dbReference type="InterPro" id="IPR009056">
    <property type="entry name" value="Cyt_c-like_dom"/>
</dbReference>
<dbReference type="GO" id="GO:0009055">
    <property type="term" value="F:electron transfer activity"/>
    <property type="evidence" value="ECO:0007669"/>
    <property type="project" value="InterPro"/>
</dbReference>
<keyword evidence="9 14" id="KW-0249">Electron transport</keyword>
<feature type="binding site" description="axial binding residue" evidence="17">
    <location>
        <position position="96"/>
    </location>
    <ligand>
        <name>heme c</name>
        <dbReference type="ChEBI" id="CHEBI:61717"/>
        <label>1</label>
    </ligand>
    <ligandPart>
        <name>Fe</name>
        <dbReference type="ChEBI" id="CHEBI:18248"/>
    </ligandPart>
</feature>
<accession>A0A0D6JIS6</accession>
<sequence length="277" mass="31267">MNIFKSIALPVAILVAASFAGVGALSAADGVTEAVKPASKDNPLKELWSGKKWASETTQEMQDDEFANPSGPWQAIGEEEWSKVEGEAGKSCASCHDDAAQSMKGVGARYPVYFEPWKKMMVLEQRINYCRENNMKAKPYKWESDQMIGMMIHVKSQSRGMPVDVKIDGPAAPFFEKGKEFYYQRRGQLDMACKHCHEGNYGQHIRAETLSQGQSNGFPTYRLKWQKPGTLHRRFRGCNEQVRSKAFDRGSDEYVNLELYLAWRGQGLPIETPSVRR</sequence>
<dbReference type="Proteomes" id="UP000033187">
    <property type="component" value="Chromosome 1"/>
</dbReference>
<feature type="binding site" description="axial binding residue" evidence="17">
    <location>
        <position position="238"/>
    </location>
    <ligand>
        <name>heme c</name>
        <dbReference type="ChEBI" id="CHEBI:61717"/>
        <label>2</label>
    </ligand>
    <ligandPart>
        <name>Fe</name>
        <dbReference type="ChEBI" id="CHEBI:18248"/>
    </ligandPart>
</feature>
<dbReference type="GO" id="GO:0020037">
    <property type="term" value="F:heme binding"/>
    <property type="evidence" value="ECO:0007669"/>
    <property type="project" value="InterPro"/>
</dbReference>
<evidence type="ECO:0000313" key="20">
    <source>
        <dbReference type="EMBL" id="CPR21267.1"/>
    </source>
</evidence>
<comment type="similarity">
    <text evidence="11 14">Belongs to the SoxA family.</text>
</comment>
<keyword evidence="6 14" id="KW-0479">Metal-binding</keyword>
<dbReference type="InterPro" id="IPR025710">
    <property type="entry name" value="SoxA"/>
</dbReference>
<keyword evidence="5 14" id="KW-0808">Transferase</keyword>
<keyword evidence="20" id="KW-0560">Oxidoreductase</keyword>
<proteinExistence type="inferred from homology"/>
<dbReference type="NCBIfam" id="TIGR04484">
    <property type="entry name" value="thiosulf_SoxA"/>
    <property type="match status" value="1"/>
</dbReference>
<feature type="binding site" description="axial binding residue" evidence="17">
    <location>
        <position position="130"/>
    </location>
    <ligand>
        <name>heme c</name>
        <dbReference type="ChEBI" id="CHEBI:61717"/>
        <label>1</label>
    </ligand>
    <ligandPart>
        <name>Fe</name>
        <dbReference type="ChEBI" id="CHEBI:18248"/>
    </ligandPart>
</feature>
<comment type="cofactor">
    <cofactor evidence="16">
        <name>heme</name>
        <dbReference type="ChEBI" id="CHEBI:30413"/>
    </cofactor>
    <text evidence="16">Binds 2 heme groups per subunit.</text>
</comment>
<feature type="binding site" description="covalent" evidence="16">
    <location>
        <position position="92"/>
    </location>
    <ligand>
        <name>heme c</name>
        <dbReference type="ChEBI" id="CHEBI:61717"/>
        <label>1</label>
    </ligand>
</feature>
<evidence type="ECO:0000256" key="17">
    <source>
        <dbReference type="PIRSR" id="PIRSR038455-3"/>
    </source>
</evidence>
<dbReference type="SUPFAM" id="SSF46626">
    <property type="entry name" value="Cytochrome c"/>
    <property type="match status" value="2"/>
</dbReference>
<feature type="domain" description="Cytochrome c" evidence="19">
    <location>
        <begin position="77"/>
        <end position="163"/>
    </location>
</feature>
<evidence type="ECO:0000256" key="10">
    <source>
        <dbReference type="ARBA" id="ARBA00023004"/>
    </source>
</evidence>
<evidence type="ECO:0000256" key="13">
    <source>
        <dbReference type="ARBA" id="ARBA00048423"/>
    </source>
</evidence>
<dbReference type="GO" id="GO:0070069">
    <property type="term" value="C:cytochrome complex"/>
    <property type="evidence" value="ECO:0007669"/>
    <property type="project" value="InterPro"/>
</dbReference>
<dbReference type="KEGG" id="fil:BN1229_v1_2944"/>
<dbReference type="Gene3D" id="1.10.760.10">
    <property type="entry name" value="Cytochrome c-like domain"/>
    <property type="match status" value="2"/>
</dbReference>
<evidence type="ECO:0000256" key="12">
    <source>
        <dbReference type="ARBA" id="ARBA00048077"/>
    </source>
</evidence>
<comment type="subcellular location">
    <subcellularLocation>
        <location evidence="1 14">Periplasm</location>
    </subcellularLocation>
</comment>
<evidence type="ECO:0000256" key="3">
    <source>
        <dbReference type="ARBA" id="ARBA00022448"/>
    </source>
</evidence>
<dbReference type="GO" id="GO:0016740">
    <property type="term" value="F:transferase activity"/>
    <property type="evidence" value="ECO:0007669"/>
    <property type="project" value="UniProtKB-KW"/>
</dbReference>
<keyword evidence="10 14" id="KW-0408">Iron</keyword>
<evidence type="ECO:0000256" key="7">
    <source>
        <dbReference type="ARBA" id="ARBA00022729"/>
    </source>
</evidence>
<feature type="binding site" description="covalent" evidence="16">
    <location>
        <position position="196"/>
    </location>
    <ligand>
        <name>heme c</name>
        <dbReference type="ChEBI" id="CHEBI:61717"/>
        <label>2</label>
    </ligand>
</feature>
<dbReference type="OrthoDB" id="7916986at2"/>
<dbReference type="KEGG" id="fiy:BN1229_v1_2973"/>
<evidence type="ECO:0000256" key="14">
    <source>
        <dbReference type="PIRNR" id="PIRNR038455"/>
    </source>
</evidence>
<feature type="active site" description="Cysteine persulfide intermediate" evidence="15">
    <location>
        <position position="238"/>
    </location>
</feature>
<evidence type="ECO:0000256" key="11">
    <source>
        <dbReference type="ARBA" id="ARBA00025746"/>
    </source>
</evidence>
<feature type="chain" id="PRO_5002306435" description="SoxAX cytochrome complex subunit A" evidence="18">
    <location>
        <begin position="28"/>
        <end position="277"/>
    </location>
</feature>
<dbReference type="InterPro" id="IPR036909">
    <property type="entry name" value="Cyt_c-like_dom_sf"/>
</dbReference>
<dbReference type="EMBL" id="LN829119">
    <property type="protein sequence ID" value="CPR21267.1"/>
    <property type="molecule type" value="Genomic_DNA"/>
</dbReference>
<dbReference type="AlphaFoldDB" id="A0A0D6JIS6"/>
<comment type="catalytic activity">
    <reaction evidence="12 14">
        <text>L-cysteinyl-[SoxY protein] + thiosulfate + 2 Fe(III)-[cytochrome c] = S-sulfosulfanyl-L-cysteinyl-[SoxY protein] + 2 Fe(II)-[cytochrome c] + 2 H(+)</text>
        <dbReference type="Rhea" id="RHEA:56720"/>
        <dbReference type="Rhea" id="RHEA-COMP:10350"/>
        <dbReference type="Rhea" id="RHEA-COMP:14328"/>
        <dbReference type="Rhea" id="RHEA-COMP:14399"/>
        <dbReference type="Rhea" id="RHEA-COMP:14691"/>
        <dbReference type="ChEBI" id="CHEBI:15378"/>
        <dbReference type="ChEBI" id="CHEBI:29033"/>
        <dbReference type="ChEBI" id="CHEBI:29034"/>
        <dbReference type="ChEBI" id="CHEBI:29950"/>
        <dbReference type="ChEBI" id="CHEBI:33542"/>
        <dbReference type="ChEBI" id="CHEBI:139321"/>
        <dbReference type="EC" id="2.8.5.2"/>
    </reaction>
</comment>
<evidence type="ECO:0000256" key="16">
    <source>
        <dbReference type="PIRSR" id="PIRSR038455-2"/>
    </source>
</evidence>
<keyword evidence="7 18" id="KW-0732">Signal</keyword>
<gene>
    <name evidence="20" type="primary">soxA</name>
    <name evidence="20" type="ORF">YBN1229_v1_2973</name>
</gene>
<dbReference type="GO" id="GO:0046872">
    <property type="term" value="F:metal ion binding"/>
    <property type="evidence" value="ECO:0007669"/>
    <property type="project" value="UniProtKB-KW"/>
</dbReference>
<feature type="binding site" description="axial binding residue" evidence="17">
    <location>
        <position position="197"/>
    </location>
    <ligand>
        <name>heme c</name>
        <dbReference type="ChEBI" id="CHEBI:61717"/>
        <label>2</label>
    </ligand>
    <ligandPart>
        <name>Fe</name>
        <dbReference type="ChEBI" id="CHEBI:18248"/>
    </ligandPart>
</feature>
<evidence type="ECO:0000256" key="4">
    <source>
        <dbReference type="ARBA" id="ARBA00022617"/>
    </source>
</evidence>
<evidence type="ECO:0000256" key="18">
    <source>
        <dbReference type="SAM" id="SignalP"/>
    </source>
</evidence>
<evidence type="ECO:0000256" key="2">
    <source>
        <dbReference type="ARBA" id="ARBA00011530"/>
    </source>
</evidence>
<evidence type="ECO:0000256" key="8">
    <source>
        <dbReference type="ARBA" id="ARBA00022764"/>
    </source>
</evidence>
<dbReference type="RefSeq" id="WP_046478720.1">
    <property type="nucleotide sequence ID" value="NZ_LN829118.1"/>
</dbReference>
<keyword evidence="3 14" id="KW-0813">Transport</keyword>
<organism evidence="20 21">
    <name type="scientific">Candidatus Filomicrobium marinum</name>
    <dbReference type="NCBI Taxonomy" id="1608628"/>
    <lineage>
        <taxon>Bacteria</taxon>
        <taxon>Pseudomonadati</taxon>
        <taxon>Pseudomonadota</taxon>
        <taxon>Alphaproteobacteria</taxon>
        <taxon>Hyphomicrobiales</taxon>
        <taxon>Hyphomicrobiaceae</taxon>
        <taxon>Filomicrobium</taxon>
    </lineage>
</organism>
<evidence type="ECO:0000259" key="19">
    <source>
        <dbReference type="Pfam" id="PF21342"/>
    </source>
</evidence>
<reference evidence="21" key="1">
    <citation type="submission" date="2015-02" db="EMBL/GenBank/DDBJ databases">
        <authorList>
            <person name="Chooi Y.-H."/>
        </authorList>
    </citation>
    <scope>NUCLEOTIDE SEQUENCE [LARGE SCALE GENOMIC DNA]</scope>
    <source>
        <strain evidence="21">strain Y</strain>
    </source>
</reference>
<evidence type="ECO:0000256" key="6">
    <source>
        <dbReference type="ARBA" id="ARBA00022723"/>
    </source>
</evidence>
<evidence type="ECO:0000313" key="21">
    <source>
        <dbReference type="Proteomes" id="UP000033187"/>
    </source>
</evidence>
<feature type="binding site" description="covalent" evidence="16">
    <location>
        <position position="193"/>
    </location>
    <ligand>
        <name>heme c</name>
        <dbReference type="ChEBI" id="CHEBI:61717"/>
        <label>2</label>
    </ligand>
</feature>
<dbReference type="PIRSF" id="PIRSF038455">
    <property type="entry name" value="SoxA"/>
    <property type="match status" value="1"/>
</dbReference>
<dbReference type="EC" id="2.8.5.2" evidence="14"/>
<evidence type="ECO:0000256" key="15">
    <source>
        <dbReference type="PIRSR" id="PIRSR038455-1"/>
    </source>
</evidence>
<feature type="binding site" description="covalent" evidence="16">
    <location>
        <position position="95"/>
    </location>
    <ligand>
        <name>heme c</name>
        <dbReference type="ChEBI" id="CHEBI:61717"/>
        <label>1</label>
    </ligand>
</feature>
<keyword evidence="21" id="KW-1185">Reference proteome</keyword>
<keyword evidence="8 14" id="KW-0574">Periplasm</keyword>
<evidence type="ECO:0000256" key="5">
    <source>
        <dbReference type="ARBA" id="ARBA00022679"/>
    </source>
</evidence>
<dbReference type="GO" id="GO:0016669">
    <property type="term" value="F:oxidoreductase activity, acting on a sulfur group of donors, cytochrome as acceptor"/>
    <property type="evidence" value="ECO:0007669"/>
    <property type="project" value="InterPro"/>
</dbReference>
<dbReference type="GO" id="GO:0042597">
    <property type="term" value="C:periplasmic space"/>
    <property type="evidence" value="ECO:0007669"/>
    <property type="project" value="UniProtKB-SubCell"/>
</dbReference>
<protein>
    <recommendedName>
        <fullName evidence="14">SoxAX cytochrome complex subunit A</fullName>
        <ecNumber evidence="14">2.8.5.2</ecNumber>
    </recommendedName>
    <alternativeName>
        <fullName evidence="14">Protein SoxA</fullName>
    </alternativeName>
    <alternativeName>
        <fullName evidence="14">Sulfur oxidizing protein A</fullName>
    </alternativeName>
    <alternativeName>
        <fullName evidence="14">Thiosulfate-oxidizing multienzyme system protein SoxA</fullName>
    </alternativeName>
</protein>
<feature type="binding site" evidence="16">
    <location>
        <position position="234"/>
    </location>
    <ligand>
        <name>substrate</name>
    </ligand>
</feature>
<dbReference type="GO" id="GO:0019417">
    <property type="term" value="P:sulfur oxidation"/>
    <property type="evidence" value="ECO:0007669"/>
    <property type="project" value="InterPro"/>
</dbReference>
<dbReference type="Pfam" id="PF21342">
    <property type="entry name" value="SoxA-TsdA_cyt-c"/>
    <property type="match status" value="1"/>
</dbReference>
<evidence type="ECO:0000256" key="9">
    <source>
        <dbReference type="ARBA" id="ARBA00022982"/>
    </source>
</evidence>
<comment type="subunit">
    <text evidence="2 14">Heterodimer of SoxA and SoxX.</text>
</comment>
<keyword evidence="4 14" id="KW-0349">Heme</keyword>
<feature type="signal peptide" evidence="18">
    <location>
        <begin position="1"/>
        <end position="27"/>
    </location>
</feature>